<dbReference type="AlphaFoldDB" id="A0AA38GNP6"/>
<dbReference type="PANTHER" id="PTHR46404:SF1">
    <property type="entry name" value="DNA POLYMERASE IOTA"/>
    <property type="match status" value="1"/>
</dbReference>
<evidence type="ECO:0000256" key="5">
    <source>
        <dbReference type="ARBA" id="ARBA00022763"/>
    </source>
</evidence>
<feature type="domain" description="UmuC" evidence="11">
    <location>
        <begin position="196"/>
        <end position="256"/>
    </location>
</feature>
<sequence length="711" mass="78376">MDRIKGIGKLIAVKVDVMEGMVSGMVNILRILKSEGGTMTLDELDGIFVDIPNKCPDIVLINGEDLTPYRAASRGIMNVLRRFGTLERSGLDECSLDITSETKKRAALGALPNHFLGFVIGCESARVFEKEHMKEEIISSTGYNIGHLIPYSASENNYEGVNASKIKISSGTENELQSVSSDDRNLLMVGSHLVAEIRAIVEAETGFQCSCGISYNKMLAKMVSSANKPNKQTCLLNSAVPGFLCPLSVRKLPGVGHRIESLLKEIGIQTVADLQTCSLHQLLQMFGERIGRFLFNACRGVDLSPVKDKGPQKSVSVEDSFPPCTSLKCIEGVLLSLSLDFIARLDEDKLETGRTPRLFAIKWRQKGGGNFTSASTQMPSELLSAKCPMDRRKQILVQTGMSLVSRSLRGHSFSVVVINIGATNFTDSYSGGSSASQDIRSLLQNATKVQESGIVGKHEMMIFRQVAETDISRISHACPSLFDQKRNELSMESSLSGELPCRSSLQVGKPNEEQCKKNDMTKSNAISEDGNDDICILLSRADVQPPVSNSFTCRMDYFLANKHLSEENSWRESLSFPCEFEEKTETKNAGYLESRACVSGEVGGVEAILVKTSPHSIDNRGYNMEQGNTRKRGLEMQENDSIGSFVCDKCGQIVGCDEQNKQEHDDYHYALELHSKETNDQRKQSNLLAMSPCPKKRNQNLTLDSFFSRSK</sequence>
<evidence type="ECO:0000313" key="14">
    <source>
        <dbReference type="Proteomes" id="UP000824469"/>
    </source>
</evidence>
<dbReference type="SUPFAM" id="SSF56672">
    <property type="entry name" value="DNA/RNA polymerases"/>
    <property type="match status" value="1"/>
</dbReference>
<evidence type="ECO:0000256" key="3">
    <source>
        <dbReference type="ARBA" id="ARBA00022679"/>
    </source>
</evidence>
<keyword evidence="5" id="KW-0227">DNA damage</keyword>
<dbReference type="PANTHER" id="PTHR46404">
    <property type="entry name" value="DNA POLYMERASE IOTA"/>
    <property type="match status" value="1"/>
</dbReference>
<keyword evidence="8" id="KW-0234">DNA repair</keyword>
<evidence type="ECO:0000256" key="7">
    <source>
        <dbReference type="ARBA" id="ARBA00022833"/>
    </source>
</evidence>
<feature type="domain" description="UBZ3-type" evidence="12">
    <location>
        <begin position="640"/>
        <end position="676"/>
    </location>
</feature>
<feature type="compositionally biased region" description="Polar residues" evidence="10">
    <location>
        <begin position="699"/>
        <end position="711"/>
    </location>
</feature>
<accession>A0AA38GNP6</accession>
<evidence type="ECO:0000256" key="2">
    <source>
        <dbReference type="ARBA" id="ARBA00022634"/>
    </source>
</evidence>
<feature type="region of interest" description="Disordered" evidence="10">
    <location>
        <begin position="677"/>
        <end position="711"/>
    </location>
</feature>
<dbReference type="GO" id="GO:0005634">
    <property type="term" value="C:nucleus"/>
    <property type="evidence" value="ECO:0007669"/>
    <property type="project" value="UniProtKB-SubCell"/>
</dbReference>
<organism evidence="13 14">
    <name type="scientific">Taxus chinensis</name>
    <name type="common">Chinese yew</name>
    <name type="synonym">Taxus wallichiana var. chinensis</name>
    <dbReference type="NCBI Taxonomy" id="29808"/>
    <lineage>
        <taxon>Eukaryota</taxon>
        <taxon>Viridiplantae</taxon>
        <taxon>Streptophyta</taxon>
        <taxon>Embryophyta</taxon>
        <taxon>Tracheophyta</taxon>
        <taxon>Spermatophyta</taxon>
        <taxon>Pinopsida</taxon>
        <taxon>Pinidae</taxon>
        <taxon>Conifers II</taxon>
        <taxon>Cupressales</taxon>
        <taxon>Taxaceae</taxon>
        <taxon>Taxus</taxon>
    </lineage>
</organism>
<keyword evidence="4" id="KW-0479">Metal-binding</keyword>
<dbReference type="InterPro" id="IPR043128">
    <property type="entry name" value="Rev_trsase/Diguanyl_cyclase"/>
</dbReference>
<dbReference type="PROSITE" id="PS51907">
    <property type="entry name" value="ZF_UBZ3"/>
    <property type="match status" value="1"/>
</dbReference>
<evidence type="ECO:0000256" key="8">
    <source>
        <dbReference type="ARBA" id="ARBA00023204"/>
    </source>
</evidence>
<keyword evidence="6" id="KW-0863">Zinc-finger</keyword>
<dbReference type="Gene3D" id="3.30.1490.100">
    <property type="entry name" value="DNA polymerase, Y-family, little finger domain"/>
    <property type="match status" value="1"/>
</dbReference>
<dbReference type="GO" id="GO:0008270">
    <property type="term" value="F:zinc ion binding"/>
    <property type="evidence" value="ECO:0007669"/>
    <property type="project" value="UniProtKB-KW"/>
</dbReference>
<evidence type="ECO:0008006" key="15">
    <source>
        <dbReference type="Google" id="ProtNLM"/>
    </source>
</evidence>
<name>A0AA38GNP6_TAXCH</name>
<proteinExistence type="predicted"/>
<evidence type="ECO:0000259" key="11">
    <source>
        <dbReference type="PROSITE" id="PS50173"/>
    </source>
</evidence>
<dbReference type="GO" id="GO:0003684">
    <property type="term" value="F:damaged DNA binding"/>
    <property type="evidence" value="ECO:0007669"/>
    <property type="project" value="InterPro"/>
</dbReference>
<evidence type="ECO:0000256" key="10">
    <source>
        <dbReference type="SAM" id="MobiDB-lite"/>
    </source>
</evidence>
<dbReference type="Proteomes" id="UP000824469">
    <property type="component" value="Unassembled WGS sequence"/>
</dbReference>
<dbReference type="GO" id="GO:0003887">
    <property type="term" value="F:DNA-directed DNA polymerase activity"/>
    <property type="evidence" value="ECO:0007669"/>
    <property type="project" value="InterPro"/>
</dbReference>
<dbReference type="InterPro" id="IPR001126">
    <property type="entry name" value="UmuC"/>
</dbReference>
<dbReference type="Pfam" id="PF18439">
    <property type="entry name" value="zf_UBZ"/>
    <property type="match status" value="1"/>
</dbReference>
<evidence type="ECO:0000256" key="6">
    <source>
        <dbReference type="ARBA" id="ARBA00022771"/>
    </source>
</evidence>
<dbReference type="GO" id="GO:0006281">
    <property type="term" value="P:DNA repair"/>
    <property type="evidence" value="ECO:0007669"/>
    <property type="project" value="UniProtKB-KW"/>
</dbReference>
<evidence type="ECO:0000259" key="12">
    <source>
        <dbReference type="PROSITE" id="PS51907"/>
    </source>
</evidence>
<keyword evidence="7" id="KW-0862">Zinc</keyword>
<dbReference type="PIRSF" id="PIRSF036603">
    <property type="entry name" value="DPol_eta"/>
    <property type="match status" value="1"/>
</dbReference>
<keyword evidence="14" id="KW-1185">Reference proteome</keyword>
<dbReference type="Pfam" id="PF00817">
    <property type="entry name" value="IMS"/>
    <property type="match status" value="1"/>
</dbReference>
<dbReference type="InterPro" id="IPR036775">
    <property type="entry name" value="DNA_pol_Y-fam_lit_finger_sf"/>
</dbReference>
<comment type="caution">
    <text evidence="13">The sequence shown here is derived from an EMBL/GenBank/DDBJ whole genome shotgun (WGS) entry which is preliminary data.</text>
</comment>
<dbReference type="InterPro" id="IPR041298">
    <property type="entry name" value="UBZ3"/>
</dbReference>
<dbReference type="InterPro" id="IPR053848">
    <property type="entry name" value="IMS_HHH_1"/>
</dbReference>
<evidence type="ECO:0000256" key="1">
    <source>
        <dbReference type="ARBA" id="ARBA00004123"/>
    </source>
</evidence>
<dbReference type="EMBL" id="JAHRHJ020000002">
    <property type="protein sequence ID" value="KAH9325438.1"/>
    <property type="molecule type" value="Genomic_DNA"/>
</dbReference>
<dbReference type="Pfam" id="PF21999">
    <property type="entry name" value="IMS_HHH_1"/>
    <property type="match status" value="1"/>
</dbReference>
<protein>
    <recommendedName>
        <fullName evidence="15">DNA polymerase kappa</fullName>
    </recommendedName>
</protein>
<dbReference type="InterPro" id="IPR043502">
    <property type="entry name" value="DNA/RNA_pol_sf"/>
</dbReference>
<dbReference type="PROSITE" id="PS50173">
    <property type="entry name" value="UMUC"/>
    <property type="match status" value="1"/>
</dbReference>
<keyword evidence="9" id="KW-0539">Nucleus</keyword>
<evidence type="ECO:0000256" key="9">
    <source>
        <dbReference type="ARBA" id="ARBA00023242"/>
    </source>
</evidence>
<evidence type="ECO:0000313" key="13">
    <source>
        <dbReference type="EMBL" id="KAH9325438.1"/>
    </source>
</evidence>
<gene>
    <name evidence="13" type="ORF">KI387_005616</name>
</gene>
<reference evidence="13 14" key="1">
    <citation type="journal article" date="2021" name="Nat. Plants">
        <title>The Taxus genome provides insights into paclitaxel biosynthesis.</title>
        <authorList>
            <person name="Xiong X."/>
            <person name="Gou J."/>
            <person name="Liao Q."/>
            <person name="Li Y."/>
            <person name="Zhou Q."/>
            <person name="Bi G."/>
            <person name="Li C."/>
            <person name="Du R."/>
            <person name="Wang X."/>
            <person name="Sun T."/>
            <person name="Guo L."/>
            <person name="Liang H."/>
            <person name="Lu P."/>
            <person name="Wu Y."/>
            <person name="Zhang Z."/>
            <person name="Ro D.K."/>
            <person name="Shang Y."/>
            <person name="Huang S."/>
            <person name="Yan J."/>
        </authorList>
    </citation>
    <scope>NUCLEOTIDE SEQUENCE [LARGE SCALE GENOMIC DNA]</scope>
    <source>
        <strain evidence="13">Ta-2019</strain>
    </source>
</reference>
<dbReference type="Gene3D" id="1.10.150.20">
    <property type="entry name" value="5' to 3' exonuclease, C-terminal subdomain"/>
    <property type="match status" value="1"/>
</dbReference>
<keyword evidence="2" id="KW-0237">DNA synthesis</keyword>
<evidence type="ECO:0000256" key="4">
    <source>
        <dbReference type="ARBA" id="ARBA00022723"/>
    </source>
</evidence>
<comment type="subcellular location">
    <subcellularLocation>
        <location evidence="1">Nucleus</location>
    </subcellularLocation>
</comment>
<keyword evidence="3" id="KW-0808">Transferase</keyword>
<dbReference type="Gene3D" id="3.30.70.270">
    <property type="match status" value="1"/>
</dbReference>